<evidence type="ECO:0000313" key="4">
    <source>
        <dbReference type="Proteomes" id="UP000682802"/>
    </source>
</evidence>
<evidence type="ECO:0000256" key="1">
    <source>
        <dbReference type="ARBA" id="ARBA00005622"/>
    </source>
</evidence>
<evidence type="ECO:0000256" key="2">
    <source>
        <dbReference type="ARBA" id="ARBA00022801"/>
    </source>
</evidence>
<dbReference type="EMBL" id="CP076129">
    <property type="protein sequence ID" value="QWG09888.1"/>
    <property type="molecule type" value="Genomic_DNA"/>
</dbReference>
<dbReference type="PANTHER" id="PTHR40841:SF2">
    <property type="entry name" value="SIDEROPHORE-DEGRADING ESTERASE (EUROFUNG)"/>
    <property type="match status" value="1"/>
</dbReference>
<keyword evidence="2" id="KW-0378">Hydrolase</keyword>
<gene>
    <name evidence="3" type="ORF">KM029_19600</name>
</gene>
<reference evidence="3 4" key="1">
    <citation type="submission" date="2021-05" db="EMBL/GenBank/DDBJ databases">
        <title>Comparative genomic studies on the polysaccharide-degrading batcterial strains of the Flammeovirga genus.</title>
        <authorList>
            <person name="Zewei F."/>
            <person name="Zheng Z."/>
            <person name="Yu L."/>
            <person name="Ruyue G."/>
            <person name="Yanhong M."/>
            <person name="Yuanyuan C."/>
            <person name="Jingyan G."/>
            <person name="Wenjun H."/>
        </authorList>
    </citation>
    <scope>NUCLEOTIDE SEQUENCE [LARGE SCALE GENOMIC DNA]</scope>
    <source>
        <strain evidence="3 4">YS10</strain>
    </source>
</reference>
<protein>
    <recommendedName>
        <fullName evidence="5">Alpha/beta hydrolase</fullName>
    </recommendedName>
</protein>
<dbReference type="Pfam" id="PF00756">
    <property type="entry name" value="Esterase"/>
    <property type="match status" value="1"/>
</dbReference>
<dbReference type="InterPro" id="IPR029058">
    <property type="entry name" value="AB_hydrolase_fold"/>
</dbReference>
<evidence type="ECO:0008006" key="5">
    <source>
        <dbReference type="Google" id="ProtNLM"/>
    </source>
</evidence>
<dbReference type="RefSeq" id="WP_144076544.1">
    <property type="nucleotide sequence ID" value="NZ_CP076129.1"/>
</dbReference>
<proteinExistence type="inferred from homology"/>
<dbReference type="InterPro" id="IPR052558">
    <property type="entry name" value="Siderophore_Hydrolase_D"/>
</dbReference>
<keyword evidence="4" id="KW-1185">Reference proteome</keyword>
<sequence>MKTFNLILTLLIPFLCFSQEKVTDLTFGKKITINSEILSDSIECWVRIPERLNQSNSRIDSVSLLVLLDGDEYFKIASDIAELYEWSDKMPLTIIIGLPSTGESRYKYYTPTKVENLNSKEDSILYSKTGNFNLFESSLSQEVIPRLEHHLEVKFSEKTIFGHSNGGLGALSFYISQNHLFDNYIVASPAILWDNYYIQKNISNKSRNESIYLSLSNNGWDYPIESYKSLIDVLNKTNSRFKFRLNEEENHATNGLRTLLDGLIYVNNKNNKIQ</sequence>
<dbReference type="InterPro" id="IPR000801">
    <property type="entry name" value="Esterase-like"/>
</dbReference>
<dbReference type="Proteomes" id="UP000682802">
    <property type="component" value="Chromosome 2"/>
</dbReference>
<dbReference type="Gene3D" id="3.40.50.1820">
    <property type="entry name" value="alpha/beta hydrolase"/>
    <property type="match status" value="1"/>
</dbReference>
<name>A0ABX8H2F7_9BACT</name>
<comment type="similarity">
    <text evidence="1">Belongs to the esterase D family.</text>
</comment>
<evidence type="ECO:0000313" key="3">
    <source>
        <dbReference type="EMBL" id="QWG09888.1"/>
    </source>
</evidence>
<dbReference type="PANTHER" id="PTHR40841">
    <property type="entry name" value="SIDEROPHORE TRIACETYLFUSARININE C ESTERASE"/>
    <property type="match status" value="1"/>
</dbReference>
<organism evidence="3 4">
    <name type="scientific">Flammeovirga kamogawensis</name>
    <dbReference type="NCBI Taxonomy" id="373891"/>
    <lineage>
        <taxon>Bacteria</taxon>
        <taxon>Pseudomonadati</taxon>
        <taxon>Bacteroidota</taxon>
        <taxon>Cytophagia</taxon>
        <taxon>Cytophagales</taxon>
        <taxon>Flammeovirgaceae</taxon>
        <taxon>Flammeovirga</taxon>
    </lineage>
</organism>
<dbReference type="SUPFAM" id="SSF53474">
    <property type="entry name" value="alpha/beta-Hydrolases"/>
    <property type="match status" value="1"/>
</dbReference>
<accession>A0ABX8H2F7</accession>